<reference evidence="3 5" key="3">
    <citation type="submission" date="2020-05" db="EMBL/GenBank/DDBJ databases">
        <title>FDA dAtabase for Regulatory Grade micrObial Sequences (FDA-ARGOS): Supporting development and validation of Infectious Disease Dx tests.</title>
        <authorList>
            <person name="Nelson B."/>
            <person name="Plummer A."/>
            <person name="Tallon L."/>
            <person name="Sadzewicz L."/>
            <person name="Zhao X."/>
            <person name="Vavikolanu K."/>
            <person name="Mehta A."/>
            <person name="Aluvathingal J."/>
            <person name="Nadendla S."/>
            <person name="Myers T."/>
            <person name="Yan Y."/>
            <person name="Sichtig H."/>
        </authorList>
    </citation>
    <scope>NUCLEOTIDE SEQUENCE [LARGE SCALE GENOMIC DNA]</scope>
    <source>
        <strain evidence="3 5">FDAARGOS_795</strain>
        <plasmid evidence="3 5">unnamed3</plasmid>
    </source>
</reference>
<reference evidence="1 4" key="1">
    <citation type="journal article" date="2015" name="Genome Announc.">
        <title>Complete genome sequences for 35 biothreat assay-relevant bacillus species.</title>
        <authorList>
            <person name="Johnson S.L."/>
            <person name="Daligault H.E."/>
            <person name="Davenport K.W."/>
            <person name="Jaissle J."/>
            <person name="Frey K.G."/>
            <person name="Ladner J.T."/>
            <person name="Broomall S.M."/>
            <person name="Bishop-Lilly K.A."/>
            <person name="Bruce D.C."/>
            <person name="Gibbons H.S."/>
            <person name="Coyne S.R."/>
            <person name="Lo C.C."/>
            <person name="Meincke L."/>
            <person name="Munk A.C."/>
            <person name="Koroleva G.I."/>
            <person name="Rosenzweig C.N."/>
            <person name="Palacios G.F."/>
            <person name="Redden C.L."/>
            <person name="Minogue T.D."/>
            <person name="Chain P.S."/>
        </authorList>
    </citation>
    <scope>NUCLEOTIDE SEQUENCE [LARGE SCALE GENOMIC DNA]</scope>
    <source>
        <strain evidence="1 4">HD1011</strain>
        <plasmid evidence="1 4">2</plasmid>
    </source>
</reference>
<gene>
    <name evidence="1" type="ORF">BF38_5703</name>
    <name evidence="2" type="ORF">FO599_00155</name>
    <name evidence="3" type="ORF">FOC89_02345</name>
</gene>
<dbReference type="InterPro" id="IPR011856">
    <property type="entry name" value="tRNA_endonuc-like_dom_sf"/>
</dbReference>
<protein>
    <submittedName>
        <fullName evidence="1">Bacterial regulatory s, luxR family protein</fullName>
    </submittedName>
</protein>
<dbReference type="GO" id="GO:0003676">
    <property type="term" value="F:nucleic acid binding"/>
    <property type="evidence" value="ECO:0007669"/>
    <property type="project" value="InterPro"/>
</dbReference>
<dbReference type="Gene3D" id="3.40.1350.10">
    <property type="match status" value="1"/>
</dbReference>
<dbReference type="Proteomes" id="UP000031876">
    <property type="component" value="Plasmid 2"/>
</dbReference>
<geneLocation type="plasmid" evidence="3 5">
    <name>unnamed3</name>
</geneLocation>
<evidence type="ECO:0000313" key="3">
    <source>
        <dbReference type="EMBL" id="QKH22842.1"/>
    </source>
</evidence>
<accession>A0A0B5NCR3</accession>
<name>A0A0B5NCR3_BACTU</name>
<dbReference type="KEGG" id="btw:BF38_5703"/>
<dbReference type="AlphaFoldDB" id="A0A0B5NCR3"/>
<organism evidence="3 5">
    <name type="scientific">Bacillus thuringiensis</name>
    <dbReference type="NCBI Taxonomy" id="1428"/>
    <lineage>
        <taxon>Bacteria</taxon>
        <taxon>Bacillati</taxon>
        <taxon>Bacillota</taxon>
        <taxon>Bacilli</taxon>
        <taxon>Bacillales</taxon>
        <taxon>Bacillaceae</taxon>
        <taxon>Bacillus</taxon>
        <taxon>Bacillus cereus group</taxon>
    </lineage>
</organism>
<evidence type="ECO:0000313" key="1">
    <source>
        <dbReference type="EMBL" id="AJG74150.1"/>
    </source>
</evidence>
<evidence type="ECO:0000313" key="2">
    <source>
        <dbReference type="EMBL" id="MDR4174539.1"/>
    </source>
</evidence>
<evidence type="ECO:0000313" key="4">
    <source>
        <dbReference type="Proteomes" id="UP000031876"/>
    </source>
</evidence>
<dbReference type="Proteomes" id="UP001181533">
    <property type="component" value="Unassembled WGS sequence"/>
</dbReference>
<proteinExistence type="predicted"/>
<dbReference type="EMBL" id="CP009334">
    <property type="protein sequence ID" value="AJG74150.1"/>
    <property type="molecule type" value="Genomic_DNA"/>
</dbReference>
<keyword evidence="3" id="KW-0614">Plasmid</keyword>
<evidence type="ECO:0000313" key="5">
    <source>
        <dbReference type="Proteomes" id="UP000501107"/>
    </source>
</evidence>
<dbReference type="EMBL" id="VKQN01000001">
    <property type="protein sequence ID" value="MDR4174539.1"/>
    <property type="molecule type" value="Genomic_DNA"/>
</dbReference>
<dbReference type="Proteomes" id="UP000501107">
    <property type="component" value="Plasmid unnamed3"/>
</dbReference>
<dbReference type="RefSeq" id="WP_000874688.1">
    <property type="nucleotide sequence ID" value="NZ_CP009334.1"/>
</dbReference>
<sequence length="386" mass="44989">MAFKLSKEEMYKLYVEDGLSDRQIAELKGVNTSTIRRLRVKYEIETRGRHNVDPTQVLSKTELERLYIEECLSDKTIGKQVGLSHSTVHRLRVKYGIERRPVKRAFTEEELKQLYIKEGKTDEQIAKLRGITAGAVTHLRKVYGIEAIERAVVPKEILIDLYVKQKMTDKEIAEQYNCAEKTVCSLRKRFGIQANRKRCSLSKEQVYNLYVEKGLSDNQIANLYGTYSATISSLRERYGIQTKEVITDHSLPYVYNILVQLGFQVENMRQHTHMLFYDFLLNGRIRIDVRTSTTFYNNSLNFKLLDKDNSGYTESDVRLRVDSGRTKRNIRNTCDFVICVGYIKGKPHCWVIPSRDLKEDLQGITIRPYSNRSKYNFYAEAWSLIK</sequence>
<geneLocation type="plasmid" evidence="1 4">
    <name>2</name>
</geneLocation>
<reference evidence="2" key="2">
    <citation type="submission" date="2019-07" db="EMBL/GenBank/DDBJ databases">
        <title>Phylogenomic Reclassification of ATCC Bacillus Strains and Various Taxa within the Genus Bacillus.</title>
        <authorList>
            <person name="Riojas M.A."/>
            <person name="Frank A.M."/>
            <person name="Fenn S.L."/>
            <person name="King S.P."/>
            <person name="Brower S.M."/>
            <person name="Hazbon M.H."/>
        </authorList>
    </citation>
    <scope>NUCLEOTIDE SEQUENCE</scope>
    <source>
        <strain evidence="2">ATCC 35646</strain>
    </source>
</reference>
<dbReference type="EMBL" id="CP053979">
    <property type="protein sequence ID" value="QKH22842.1"/>
    <property type="molecule type" value="Genomic_DNA"/>
</dbReference>